<evidence type="ECO:0000313" key="2">
    <source>
        <dbReference type="EMBL" id="SDE77955.1"/>
    </source>
</evidence>
<sequence>MKIKVTHLIILFILLFTGGELQAQYGRGYGGGGYGYGGGGYGSGYGYGRQRSAIPQVQETPKEPEPKTAEQIVDGEMPGISEALELNPFEEAVLSSTLKKYLQKRIEMQILELSPEQMREGMEKITKAQDEELKAGLPIEKYDAFVEMQEKGIQKTKKEKKKEKKRKKKKKDKS</sequence>
<dbReference type="EMBL" id="FNAO01000007">
    <property type="protein sequence ID" value="SDE77955.1"/>
    <property type="molecule type" value="Genomic_DNA"/>
</dbReference>
<name>A0A1G7FQK1_9FLAO</name>
<dbReference type="STRING" id="641691.SAMN05421636_107223"/>
<organism evidence="2 3">
    <name type="scientific">Pricia antarctica</name>
    <dbReference type="NCBI Taxonomy" id="641691"/>
    <lineage>
        <taxon>Bacteria</taxon>
        <taxon>Pseudomonadati</taxon>
        <taxon>Bacteroidota</taxon>
        <taxon>Flavobacteriia</taxon>
        <taxon>Flavobacteriales</taxon>
        <taxon>Flavobacteriaceae</taxon>
        <taxon>Pricia</taxon>
    </lineage>
</organism>
<protein>
    <submittedName>
        <fullName evidence="2">Uncharacterized protein</fullName>
    </submittedName>
</protein>
<dbReference type="Proteomes" id="UP000199109">
    <property type="component" value="Unassembled WGS sequence"/>
</dbReference>
<gene>
    <name evidence="2" type="ORF">SAMN05421636_107223</name>
</gene>
<proteinExistence type="predicted"/>
<evidence type="ECO:0000313" key="3">
    <source>
        <dbReference type="Proteomes" id="UP000199109"/>
    </source>
</evidence>
<keyword evidence="3" id="KW-1185">Reference proteome</keyword>
<dbReference type="AlphaFoldDB" id="A0A1G7FQK1"/>
<evidence type="ECO:0000256" key="1">
    <source>
        <dbReference type="SAM" id="MobiDB-lite"/>
    </source>
</evidence>
<accession>A0A1G7FQK1</accession>
<feature type="region of interest" description="Disordered" evidence="1">
    <location>
        <begin position="150"/>
        <end position="174"/>
    </location>
</feature>
<reference evidence="2 3" key="1">
    <citation type="submission" date="2016-10" db="EMBL/GenBank/DDBJ databases">
        <authorList>
            <person name="de Groot N.N."/>
        </authorList>
    </citation>
    <scope>NUCLEOTIDE SEQUENCE [LARGE SCALE GENOMIC DNA]</scope>
    <source>
        <strain evidence="2 3">DSM 23421</strain>
    </source>
</reference>
<dbReference type="OrthoDB" id="1451306at2"/>
<feature type="compositionally biased region" description="Basic residues" evidence="1">
    <location>
        <begin position="154"/>
        <end position="174"/>
    </location>
</feature>
<dbReference type="RefSeq" id="WP_091870648.1">
    <property type="nucleotide sequence ID" value="NZ_FNAO01000007.1"/>
</dbReference>